<dbReference type="InterPro" id="IPR050370">
    <property type="entry name" value="HES_HEY"/>
</dbReference>
<evidence type="ECO:0000313" key="6">
    <source>
        <dbReference type="EMBL" id="KAG5441720.1"/>
    </source>
</evidence>
<feature type="compositionally biased region" description="Low complexity" evidence="5">
    <location>
        <begin position="258"/>
        <end position="270"/>
    </location>
</feature>
<organism evidence="6 7">
    <name type="scientific">Clonorchis sinensis</name>
    <name type="common">Chinese liver fluke</name>
    <dbReference type="NCBI Taxonomy" id="79923"/>
    <lineage>
        <taxon>Eukaryota</taxon>
        <taxon>Metazoa</taxon>
        <taxon>Spiralia</taxon>
        <taxon>Lophotrochozoa</taxon>
        <taxon>Platyhelminthes</taxon>
        <taxon>Trematoda</taxon>
        <taxon>Digenea</taxon>
        <taxon>Opisthorchiida</taxon>
        <taxon>Opisthorchiata</taxon>
        <taxon>Opisthorchiidae</taxon>
        <taxon>Clonorchis</taxon>
    </lineage>
</organism>
<dbReference type="OrthoDB" id="6260400at2759"/>
<dbReference type="Gene3D" id="4.10.280.10">
    <property type="entry name" value="Helix-loop-helix DNA-binding domain"/>
    <property type="match status" value="1"/>
</dbReference>
<reference evidence="6 7" key="2">
    <citation type="journal article" date="2021" name="Genomics">
        <title>High-quality reference genome for Clonorchis sinensis.</title>
        <authorList>
            <person name="Young N.D."/>
            <person name="Stroehlein A.J."/>
            <person name="Kinkar L."/>
            <person name="Wang T."/>
            <person name="Sohn W.M."/>
            <person name="Chang B.C.H."/>
            <person name="Kaur P."/>
            <person name="Weisz D."/>
            <person name="Dudchenko O."/>
            <person name="Aiden E.L."/>
            <person name="Korhonen P.K."/>
            <person name="Gasser R.B."/>
        </authorList>
    </citation>
    <scope>NUCLEOTIDE SEQUENCE [LARGE SCALE GENOMIC DNA]</scope>
    <source>
        <strain evidence="6">Cs-k2</strain>
    </source>
</reference>
<keyword evidence="7" id="KW-1185">Reference proteome</keyword>
<keyword evidence="4" id="KW-0539">Nucleus</keyword>
<proteinExistence type="predicted"/>
<dbReference type="AlphaFoldDB" id="A0A3R7FVI3"/>
<dbReference type="STRING" id="79923.A0A3R7FVI3"/>
<name>A0A3R7FVI3_CLOSI</name>
<comment type="subcellular location">
    <subcellularLocation>
        <location evidence="1">Nucleus</location>
    </subcellularLocation>
</comment>
<dbReference type="EMBL" id="NIRI02000076">
    <property type="protein sequence ID" value="KAG5441720.1"/>
    <property type="molecule type" value="Genomic_DNA"/>
</dbReference>
<reference evidence="6 7" key="1">
    <citation type="journal article" date="2018" name="Biotechnol. Adv.">
        <title>Improved genomic resources and new bioinformatic workflow for the carcinogenic parasite Clonorchis sinensis: Biotechnological implications.</title>
        <authorList>
            <person name="Wang D."/>
            <person name="Korhonen P.K."/>
            <person name="Gasser R.B."/>
            <person name="Young N.D."/>
        </authorList>
    </citation>
    <scope>NUCLEOTIDE SEQUENCE [LARGE SCALE GENOMIC DNA]</scope>
    <source>
        <strain evidence="6">Cs-k2</strain>
    </source>
</reference>
<gene>
    <name evidence="6" type="ORF">CSKR_110680</name>
</gene>
<keyword evidence="3" id="KW-0804">Transcription</keyword>
<feature type="region of interest" description="Disordered" evidence="5">
    <location>
        <begin position="81"/>
        <end position="113"/>
    </location>
</feature>
<dbReference type="PROSITE" id="PS50888">
    <property type="entry name" value="BHLH"/>
    <property type="match status" value="1"/>
</dbReference>
<accession>A0A3R7FVI3</accession>
<dbReference type="PANTHER" id="PTHR10985">
    <property type="entry name" value="BASIC HELIX-LOOP-HELIX TRANSCRIPTION FACTOR, HES-RELATED"/>
    <property type="match status" value="1"/>
</dbReference>
<dbReference type="Proteomes" id="UP000286415">
    <property type="component" value="Unassembled WGS sequence"/>
</dbReference>
<evidence type="ECO:0000256" key="5">
    <source>
        <dbReference type="SAM" id="MobiDB-lite"/>
    </source>
</evidence>
<comment type="caution">
    <text evidence="6">The sequence shown here is derived from an EMBL/GenBank/DDBJ whole genome shotgun (WGS) entry which is preliminary data.</text>
</comment>
<evidence type="ECO:0000256" key="3">
    <source>
        <dbReference type="ARBA" id="ARBA00023163"/>
    </source>
</evidence>
<evidence type="ECO:0000313" key="7">
    <source>
        <dbReference type="Proteomes" id="UP000286415"/>
    </source>
</evidence>
<evidence type="ECO:0000256" key="4">
    <source>
        <dbReference type="ARBA" id="ARBA00023242"/>
    </source>
</evidence>
<dbReference type="Pfam" id="PF00010">
    <property type="entry name" value="HLH"/>
    <property type="match status" value="1"/>
</dbReference>
<dbReference type="GO" id="GO:0005634">
    <property type="term" value="C:nucleus"/>
    <property type="evidence" value="ECO:0007669"/>
    <property type="project" value="UniProtKB-SubCell"/>
</dbReference>
<dbReference type="GO" id="GO:0046983">
    <property type="term" value="F:protein dimerization activity"/>
    <property type="evidence" value="ECO:0007669"/>
    <property type="project" value="InterPro"/>
</dbReference>
<dbReference type="InParanoid" id="A0A3R7FVI3"/>
<protein>
    <submittedName>
        <fullName evidence="6">Protein hairy</fullName>
    </submittedName>
</protein>
<sequence length="335" mass="37081">MGHRQAGMIHGSPSPLLSWLYTMYASHLSPVSSTLTPMPPNVPPNPFWNYVYSGPLPQAIRPTTVESGVTCTNFTPRISGQNTVKILPKSSDSRPSARAISRKQNKPETEKRRRQRINRALEQLKHLVTDKTGLPKSGFEKIEKADILERAVGFIRQAVVVNTDQSRQSAGVTKPAQSTDLARMFLYGFVSCESNILQICNNLLNTVQCRDSQPPLPFLSEIFSQLLAELTKRRADALVHSLGESPANLLCVIPPTTLTNSPSTSSPPSTDSAPGISPQQLTPDSGLAMRWNSSPTLHPVENSCQSPKPIDWSINSMERNLIQRTTQHTEVWRPW</sequence>
<evidence type="ECO:0000256" key="2">
    <source>
        <dbReference type="ARBA" id="ARBA00023015"/>
    </source>
</evidence>
<dbReference type="SMART" id="SM00353">
    <property type="entry name" value="HLH"/>
    <property type="match status" value="1"/>
</dbReference>
<dbReference type="InterPro" id="IPR011598">
    <property type="entry name" value="bHLH_dom"/>
</dbReference>
<dbReference type="SUPFAM" id="SSF47459">
    <property type="entry name" value="HLH, helix-loop-helix DNA-binding domain"/>
    <property type="match status" value="1"/>
</dbReference>
<keyword evidence="2" id="KW-0805">Transcription regulation</keyword>
<dbReference type="CDD" id="cd11410">
    <property type="entry name" value="bHLH_O_HES"/>
    <property type="match status" value="1"/>
</dbReference>
<dbReference type="FunCoup" id="A0A3R7FVI3">
    <property type="interactions" value="20"/>
</dbReference>
<dbReference type="InterPro" id="IPR036638">
    <property type="entry name" value="HLH_DNA-bd_sf"/>
</dbReference>
<feature type="region of interest" description="Disordered" evidence="5">
    <location>
        <begin position="258"/>
        <end position="287"/>
    </location>
</feature>
<evidence type="ECO:0000256" key="1">
    <source>
        <dbReference type="ARBA" id="ARBA00004123"/>
    </source>
</evidence>